<dbReference type="Gene3D" id="3.10.20.310">
    <property type="entry name" value="membrane protein fhac"/>
    <property type="match status" value="1"/>
</dbReference>
<feature type="domain" description="POTRA" evidence="1">
    <location>
        <begin position="180"/>
        <end position="247"/>
    </location>
</feature>
<dbReference type="Pfam" id="PF07244">
    <property type="entry name" value="POTRA"/>
    <property type="match status" value="1"/>
</dbReference>
<evidence type="ECO:0000313" key="3">
    <source>
        <dbReference type="Proteomes" id="UP001610104"/>
    </source>
</evidence>
<dbReference type="Proteomes" id="UP001610104">
    <property type="component" value="Unassembled WGS sequence"/>
</dbReference>
<name>A0ABW7MQT3_9FLAO</name>
<evidence type="ECO:0000259" key="1">
    <source>
        <dbReference type="Pfam" id="PF07244"/>
    </source>
</evidence>
<sequence>MQKTLFLTLIICLFYSSKVICQNLSLQIYGINKIENQTIDSIGYLKFHKNYTSITNEIDSIQNKLYKIGFIESTVSEINKENDSSYSVKFNLKTKFYTIYIYYDKTGINTDLIKTVSKKVNPLYFELPIAQIERVLTFLNTKISDKGFPFSKLSLANIKTSPNGIIQADLVVNSENQKRHINSITIKGYEKFPKSFLKHYLKIKPDQTFDLTSIKKKADQLNNLRFAKQIKSPEVLFTKDSTTLYMYIEKSKSNMFDGFLGFGTNEETNKLDFNGYLNLNLVNNLNFGESFGLQYKSTQGDQKFFQADVNMPYLLDTPVGLDLQLYIFKQDSSFTTVNQTAKLNYQINSKHKLFSGIKTSESNNLLNTTTTNSISDYKSNFITIAYQFTKPQYYNFLFPVNTSIFLETGFGNRKTSVTSEKQTQLNMDVFKIFNFNQKNSFYLRINGSNLVSDSYFENELSRFGGINSIRGFNENSIFATSYIFINTEYRLLLSPTIYIHSIIDLASFENKITNTKEKLFAYGFGFGILSKAGLLKLDFANGKTNSQKFKFSNSQVHLSLTANF</sequence>
<comment type="caution">
    <text evidence="2">The sequence shown here is derived from an EMBL/GenBank/DDBJ whole genome shotgun (WGS) entry which is preliminary data.</text>
</comment>
<reference evidence="2 3" key="1">
    <citation type="submission" date="2024-02" db="EMBL/GenBank/DDBJ databases">
        <title>A Gaetbulibacter species isolated from tidal flats and genomic insights of their niches.</title>
        <authorList>
            <person name="Ye Y."/>
        </authorList>
    </citation>
    <scope>NUCLEOTIDE SEQUENCE [LARGE SCALE GENOMIC DNA]</scope>
    <source>
        <strain evidence="2 3">KEM-8</strain>
    </source>
</reference>
<gene>
    <name evidence="2" type="ORF">V8G56_04950</name>
</gene>
<keyword evidence="3" id="KW-1185">Reference proteome</keyword>
<dbReference type="EMBL" id="JBAWKC010000001">
    <property type="protein sequence ID" value="MFH6768077.1"/>
    <property type="molecule type" value="Genomic_DNA"/>
</dbReference>
<proteinExistence type="predicted"/>
<accession>A0ABW7MQT3</accession>
<dbReference type="Gene3D" id="2.40.160.50">
    <property type="entry name" value="membrane protein fhac: a member of the omp85/tpsb transporter family"/>
    <property type="match status" value="1"/>
</dbReference>
<evidence type="ECO:0000313" key="2">
    <source>
        <dbReference type="EMBL" id="MFH6768077.1"/>
    </source>
</evidence>
<dbReference type="RefSeq" id="WP_395437344.1">
    <property type="nucleotide sequence ID" value="NZ_JBAWKC010000001.1"/>
</dbReference>
<protein>
    <submittedName>
        <fullName evidence="2">POTRA domain-containing protein</fullName>
    </submittedName>
</protein>
<dbReference type="InterPro" id="IPR010827">
    <property type="entry name" value="BamA/TamA_POTRA"/>
</dbReference>
<organism evidence="2 3">
    <name type="scientific">Gaetbulibacter aquiaggeris</name>
    <dbReference type="NCBI Taxonomy" id="1735373"/>
    <lineage>
        <taxon>Bacteria</taxon>
        <taxon>Pseudomonadati</taxon>
        <taxon>Bacteroidota</taxon>
        <taxon>Flavobacteriia</taxon>
        <taxon>Flavobacteriales</taxon>
        <taxon>Flavobacteriaceae</taxon>
        <taxon>Gaetbulibacter</taxon>
    </lineage>
</organism>